<protein>
    <submittedName>
        <fullName evidence="2">Choice-of-anchor R domain-containing protein</fullName>
    </submittedName>
</protein>
<comment type="caution">
    <text evidence="2">The sequence shown here is derived from an EMBL/GenBank/DDBJ whole genome shotgun (WGS) entry which is preliminary data.</text>
</comment>
<evidence type="ECO:0000256" key="1">
    <source>
        <dbReference type="SAM" id="SignalP"/>
    </source>
</evidence>
<dbReference type="Proteomes" id="UP001254488">
    <property type="component" value="Unassembled WGS sequence"/>
</dbReference>
<accession>A0ABU2YG33</accession>
<evidence type="ECO:0000313" key="3">
    <source>
        <dbReference type="Proteomes" id="UP001254488"/>
    </source>
</evidence>
<feature type="non-terminal residue" evidence="2">
    <location>
        <position position="289"/>
    </location>
</feature>
<sequence length="289" mass="30213">MKKITYSILCCLLSSVSFMAAQQIMTSTENVDITQTFPLDGSRAVACNNLLPNYTNSAPTGNGTPAQDFETAFDVYDSMAADDFMTPSVGSMVNICEISIIGTAGNTVGDPSNTFIFTIYEDAAGIPGTVVYTETFLTSDVDPDGNGSFTVAPTLSSLLPGSTKYWLSVQADMDFGTSGQFFWSTASDVNGDAWLWQNPGGGFGTTCNTWQDGGNVCGVAGGTGPSLLMDISFIEDAIPVGAFEVCATDNPQAIDDFTSVTSTITLGNSGGAVIGAMTDQVTFNNVDLD</sequence>
<dbReference type="RefSeq" id="WP_311333937.1">
    <property type="nucleotide sequence ID" value="NZ_JAVRHZ010000020.1"/>
</dbReference>
<organism evidence="2 3">
    <name type="scientific">Patiriisocius hiemis</name>
    <dbReference type="NCBI Taxonomy" id="3075604"/>
    <lineage>
        <taxon>Bacteria</taxon>
        <taxon>Pseudomonadati</taxon>
        <taxon>Bacteroidota</taxon>
        <taxon>Flavobacteriia</taxon>
        <taxon>Flavobacteriales</taxon>
        <taxon>Flavobacteriaceae</taxon>
        <taxon>Patiriisocius</taxon>
    </lineage>
</organism>
<keyword evidence="3" id="KW-1185">Reference proteome</keyword>
<dbReference type="NCBIfam" id="NF041539">
    <property type="entry name" value="choice_anch_R"/>
    <property type="match status" value="1"/>
</dbReference>
<feature type="signal peptide" evidence="1">
    <location>
        <begin position="1"/>
        <end position="20"/>
    </location>
</feature>
<feature type="chain" id="PRO_5046865221" evidence="1">
    <location>
        <begin position="21"/>
        <end position="289"/>
    </location>
</feature>
<evidence type="ECO:0000313" key="2">
    <source>
        <dbReference type="EMBL" id="MDT0556992.1"/>
    </source>
</evidence>
<gene>
    <name evidence="2" type="ORF">RM538_13360</name>
</gene>
<dbReference type="EMBL" id="JAVRHZ010000020">
    <property type="protein sequence ID" value="MDT0556992.1"/>
    <property type="molecule type" value="Genomic_DNA"/>
</dbReference>
<reference evidence="2 3" key="1">
    <citation type="submission" date="2023-09" db="EMBL/GenBank/DDBJ databases">
        <authorList>
            <person name="Rey-Velasco X."/>
        </authorList>
    </citation>
    <scope>NUCLEOTIDE SEQUENCE [LARGE SCALE GENOMIC DNA]</scope>
    <source>
        <strain evidence="2 3">W242</strain>
    </source>
</reference>
<name>A0ABU2YG33_9FLAO</name>
<keyword evidence="1" id="KW-0732">Signal</keyword>
<proteinExistence type="predicted"/>